<keyword evidence="2" id="KW-0677">Repeat</keyword>
<dbReference type="Gene3D" id="2.160.10.10">
    <property type="entry name" value="Hexapeptide repeat proteins"/>
    <property type="match status" value="1"/>
</dbReference>
<accession>A0AAJ1WFS1</accession>
<dbReference type="Proteomes" id="UP001239267">
    <property type="component" value="Unassembled WGS sequence"/>
</dbReference>
<comment type="caution">
    <text evidence="3">The sequence shown here is derived from an EMBL/GenBank/DDBJ whole genome shotgun (WGS) entry which is preliminary data.</text>
</comment>
<dbReference type="EMBL" id="JAUSTB010000005">
    <property type="protein sequence ID" value="MDQ0145995.1"/>
    <property type="molecule type" value="Genomic_DNA"/>
</dbReference>
<protein>
    <submittedName>
        <fullName evidence="3">Acetyltransferase-like isoleucine patch superfamily enzyme</fullName>
    </submittedName>
</protein>
<evidence type="ECO:0000256" key="2">
    <source>
        <dbReference type="ARBA" id="ARBA00022737"/>
    </source>
</evidence>
<dbReference type="InterPro" id="IPR001451">
    <property type="entry name" value="Hexapep"/>
</dbReference>
<dbReference type="AlphaFoldDB" id="A0AAJ1WFS1"/>
<dbReference type="CDD" id="cd04647">
    <property type="entry name" value="LbH_MAT_like"/>
    <property type="match status" value="1"/>
</dbReference>
<dbReference type="GO" id="GO:0016740">
    <property type="term" value="F:transferase activity"/>
    <property type="evidence" value="ECO:0007669"/>
    <property type="project" value="UniProtKB-KW"/>
</dbReference>
<dbReference type="InterPro" id="IPR051159">
    <property type="entry name" value="Hexapeptide_acetyltransf"/>
</dbReference>
<proteinExistence type="predicted"/>
<organism evidence="3 4">
    <name type="scientific">Pseudarthrobacter niigatensis</name>
    <dbReference type="NCBI Taxonomy" id="369935"/>
    <lineage>
        <taxon>Bacteria</taxon>
        <taxon>Bacillati</taxon>
        <taxon>Actinomycetota</taxon>
        <taxon>Actinomycetes</taxon>
        <taxon>Micrococcales</taxon>
        <taxon>Micrococcaceae</taxon>
        <taxon>Pseudarthrobacter</taxon>
    </lineage>
</organism>
<evidence type="ECO:0000256" key="1">
    <source>
        <dbReference type="ARBA" id="ARBA00022679"/>
    </source>
</evidence>
<keyword evidence="1" id="KW-0808">Transferase</keyword>
<dbReference type="InterPro" id="IPR011004">
    <property type="entry name" value="Trimer_LpxA-like_sf"/>
</dbReference>
<sequence>MDVFRKLGSEQRARARSAGREQDWAKISLSLAWKVAGMALRGVLLMPQLSECRGVPLVGRRVTIRNRSFIRLGANNVVEDGAEIQGLSREGISFGDQVSIGAQTMIRPSSYYSREIGVGLSVGANSSIGPQCYVGCSGGITIGENVMLGPGVRMFSENHNFEGSDDIKSQGVAWSPIVIEDDCWIASGVTITAGVTVGRGAIVAAGAVVTKSIPPRAIVAGVPARAIGSR</sequence>
<dbReference type="PANTHER" id="PTHR23416">
    <property type="entry name" value="SIALIC ACID SYNTHASE-RELATED"/>
    <property type="match status" value="1"/>
</dbReference>
<reference evidence="3 4" key="1">
    <citation type="submission" date="2023-07" db="EMBL/GenBank/DDBJ databases">
        <title>Sorghum-associated microbial communities from plants grown in Nebraska, USA.</title>
        <authorList>
            <person name="Schachtman D."/>
        </authorList>
    </citation>
    <scope>NUCLEOTIDE SEQUENCE [LARGE SCALE GENOMIC DNA]</scope>
    <source>
        <strain evidence="3 4">DS1001</strain>
    </source>
</reference>
<dbReference type="PROSITE" id="PS00101">
    <property type="entry name" value="HEXAPEP_TRANSFERASES"/>
    <property type="match status" value="1"/>
</dbReference>
<keyword evidence="4" id="KW-1185">Reference proteome</keyword>
<evidence type="ECO:0000313" key="4">
    <source>
        <dbReference type="Proteomes" id="UP001239267"/>
    </source>
</evidence>
<dbReference type="Pfam" id="PF14602">
    <property type="entry name" value="Hexapep_2"/>
    <property type="match status" value="1"/>
</dbReference>
<dbReference type="PANTHER" id="PTHR23416:SF78">
    <property type="entry name" value="LIPOPOLYSACCHARIDE BIOSYNTHESIS O-ACETYL TRANSFERASE WBBJ-RELATED"/>
    <property type="match status" value="1"/>
</dbReference>
<dbReference type="InterPro" id="IPR018357">
    <property type="entry name" value="Hexapep_transf_CS"/>
</dbReference>
<dbReference type="SUPFAM" id="SSF51161">
    <property type="entry name" value="Trimeric LpxA-like enzymes"/>
    <property type="match status" value="2"/>
</dbReference>
<evidence type="ECO:0000313" key="3">
    <source>
        <dbReference type="EMBL" id="MDQ0145995.1"/>
    </source>
</evidence>
<name>A0AAJ1WFS1_9MICC</name>
<gene>
    <name evidence="3" type="ORF">J2T23_001888</name>
</gene>
<dbReference type="Pfam" id="PF00132">
    <property type="entry name" value="Hexapep"/>
    <property type="match status" value="1"/>
</dbReference>